<name>A0ABT8JW65_9BACL</name>
<dbReference type="PANTHER" id="PTHR33376:SF4">
    <property type="entry name" value="SIALIC ACID-BINDING PERIPLASMIC PROTEIN SIAP"/>
    <property type="match status" value="1"/>
</dbReference>
<dbReference type="PIRSF" id="PIRSF006470">
    <property type="entry name" value="DctB"/>
    <property type="match status" value="1"/>
</dbReference>
<dbReference type="InterPro" id="IPR018389">
    <property type="entry name" value="DctP_fam"/>
</dbReference>
<dbReference type="Gene3D" id="3.40.190.170">
    <property type="entry name" value="Bacterial extracellular solute-binding protein, family 7"/>
    <property type="match status" value="1"/>
</dbReference>
<keyword evidence="7" id="KW-1185">Reference proteome</keyword>
<reference evidence="6" key="1">
    <citation type="submission" date="2023-03" db="EMBL/GenBank/DDBJ databases">
        <title>MT1 and MT2 Draft Genomes of Novel Species.</title>
        <authorList>
            <person name="Venkateswaran K."/>
        </authorList>
    </citation>
    <scope>NUCLEOTIDE SEQUENCE</scope>
    <source>
        <strain evidence="6">F6_3S_P_2</strain>
    </source>
</reference>
<evidence type="ECO:0000256" key="5">
    <source>
        <dbReference type="SAM" id="SignalP"/>
    </source>
</evidence>
<keyword evidence="4 5" id="KW-0732">Signal</keyword>
<dbReference type="Proteomes" id="UP001175097">
    <property type="component" value="Unassembled WGS sequence"/>
</dbReference>
<evidence type="ECO:0000256" key="3">
    <source>
        <dbReference type="ARBA" id="ARBA00022448"/>
    </source>
</evidence>
<dbReference type="PANTHER" id="PTHR33376">
    <property type="match status" value="1"/>
</dbReference>
<organism evidence="6 7">
    <name type="scientific">Sporosarcina highlanderae</name>
    <dbReference type="NCBI Taxonomy" id="3035916"/>
    <lineage>
        <taxon>Bacteria</taxon>
        <taxon>Bacillati</taxon>
        <taxon>Bacillota</taxon>
        <taxon>Bacilli</taxon>
        <taxon>Bacillales</taxon>
        <taxon>Caryophanaceae</taxon>
        <taxon>Sporosarcina</taxon>
    </lineage>
</organism>
<evidence type="ECO:0000256" key="4">
    <source>
        <dbReference type="ARBA" id="ARBA00022729"/>
    </source>
</evidence>
<dbReference type="EMBL" id="JAROCC010000021">
    <property type="protein sequence ID" value="MDN4609177.1"/>
    <property type="molecule type" value="Genomic_DNA"/>
</dbReference>
<dbReference type="InterPro" id="IPR038404">
    <property type="entry name" value="TRAP_DctP_sf"/>
</dbReference>
<keyword evidence="3" id="KW-0813">Transport</keyword>
<dbReference type="RefSeq" id="WP_301245808.1">
    <property type="nucleotide sequence ID" value="NZ_JAROCC010000021.1"/>
</dbReference>
<dbReference type="Pfam" id="PF03480">
    <property type="entry name" value="DctP"/>
    <property type="match status" value="1"/>
</dbReference>
<dbReference type="NCBIfam" id="TIGR00787">
    <property type="entry name" value="dctP"/>
    <property type="match status" value="1"/>
</dbReference>
<evidence type="ECO:0000256" key="2">
    <source>
        <dbReference type="ARBA" id="ARBA00009023"/>
    </source>
</evidence>
<evidence type="ECO:0000256" key="1">
    <source>
        <dbReference type="ARBA" id="ARBA00004196"/>
    </source>
</evidence>
<feature type="chain" id="PRO_5047492701" evidence="5">
    <location>
        <begin position="24"/>
        <end position="341"/>
    </location>
</feature>
<proteinExistence type="inferred from homology"/>
<protein>
    <submittedName>
        <fullName evidence="6">TRAP transporter substrate-binding protein</fullName>
    </submittedName>
</protein>
<evidence type="ECO:0000313" key="7">
    <source>
        <dbReference type="Proteomes" id="UP001175097"/>
    </source>
</evidence>
<dbReference type="CDD" id="cd13603">
    <property type="entry name" value="PBP2_TRAP_Siap_TeaA_like"/>
    <property type="match status" value="1"/>
</dbReference>
<accession>A0ABT8JW65</accession>
<gene>
    <name evidence="6" type="ORF">P5G49_17070</name>
</gene>
<dbReference type="PROSITE" id="PS51257">
    <property type="entry name" value="PROKAR_LIPOPROTEIN"/>
    <property type="match status" value="1"/>
</dbReference>
<dbReference type="NCBIfam" id="NF037995">
    <property type="entry name" value="TRAP_S1"/>
    <property type="match status" value="1"/>
</dbReference>
<dbReference type="InterPro" id="IPR004682">
    <property type="entry name" value="TRAP_DctP"/>
</dbReference>
<sequence length="341" mass="38201">MFNKKFGSMLVLLVALLLLSACRGGEPSNNNASADSVGNIYKLKLGHNVTVNSEVDKGAKKFKELVEEKTGGKVTVEVFPSAQLGSEIDMVENTGLGAIDIVIPGDGAFGSYIPKYQGLVLPFLFDNIEHMDRVYKSEIGDEINQEFLNVANSRMLAVWHRGARNLTANKEITSPDDMKGMKLRVPTIPLVVKAWEGIGANPTPIDFGELFITLQQGGVDGQENPLDLIYTSNFHEVQSHLMLTEHTYSPWVFLINNDVYESFPEDIRKQFDEAVAEATEYQNQLVKDSQEDYKQKLQEKGMTIVEVDKSLFRDKYHASGVEEKLKSQWAPNLIERVRDLK</sequence>
<comment type="caution">
    <text evidence="6">The sequence shown here is derived from an EMBL/GenBank/DDBJ whole genome shotgun (WGS) entry which is preliminary data.</text>
</comment>
<feature type="signal peptide" evidence="5">
    <location>
        <begin position="1"/>
        <end position="23"/>
    </location>
</feature>
<comment type="similarity">
    <text evidence="2">Belongs to the bacterial solute-binding protein 7 family.</text>
</comment>
<evidence type="ECO:0000313" key="6">
    <source>
        <dbReference type="EMBL" id="MDN4609177.1"/>
    </source>
</evidence>
<comment type="subcellular location">
    <subcellularLocation>
        <location evidence="1">Cell envelope</location>
    </subcellularLocation>
</comment>